<dbReference type="RefSeq" id="WP_316425590.1">
    <property type="nucleotide sequence ID" value="NZ_CP130144.1"/>
</dbReference>
<organism evidence="2">
    <name type="scientific">Leptolyngbya boryana CZ1</name>
    <dbReference type="NCBI Taxonomy" id="3060204"/>
    <lineage>
        <taxon>Bacteria</taxon>
        <taxon>Bacillati</taxon>
        <taxon>Cyanobacteriota</taxon>
        <taxon>Cyanophyceae</taxon>
        <taxon>Leptolyngbyales</taxon>
        <taxon>Leptolyngbyaceae</taxon>
        <taxon>Leptolyngbya group</taxon>
        <taxon>Leptolyngbya</taxon>
    </lineage>
</organism>
<dbReference type="Pfam" id="PF07739">
    <property type="entry name" value="TipAS"/>
    <property type="match status" value="1"/>
</dbReference>
<dbReference type="InterPro" id="IPR012925">
    <property type="entry name" value="TipAS_dom"/>
</dbReference>
<proteinExistence type="predicted"/>
<reference evidence="2" key="1">
    <citation type="journal article" date="2023" name="Plants (Basel)">
        <title>Genomic Analysis of Leptolyngbya boryana CZ1 Reveals Efficient Carbon Fixation Modules.</title>
        <authorList>
            <person name="Bai X."/>
            <person name="Wang H."/>
            <person name="Cheng W."/>
            <person name="Wang J."/>
            <person name="Ma M."/>
            <person name="Hu H."/>
            <person name="Song Z."/>
            <person name="Ma H."/>
            <person name="Fan Y."/>
            <person name="Du C."/>
            <person name="Xu J."/>
        </authorList>
    </citation>
    <scope>NUCLEOTIDE SEQUENCE</scope>
    <source>
        <strain evidence="2">CZ1</strain>
    </source>
</reference>
<protein>
    <submittedName>
        <fullName evidence="2">TipAS antibiotic-recognition domain-containing protein</fullName>
    </submittedName>
</protein>
<name>A0AA96WS71_LEPBY</name>
<accession>A0AA96WS71</accession>
<dbReference type="AlphaFoldDB" id="A0AA96WS71"/>
<feature type="domain" description="TipAS antibiotic-recognition" evidence="1">
    <location>
        <begin position="15"/>
        <end position="105"/>
    </location>
</feature>
<dbReference type="EMBL" id="CP130144">
    <property type="protein sequence ID" value="WNZ43234.1"/>
    <property type="molecule type" value="Genomic_DNA"/>
</dbReference>
<sequence>MRISWARFVIDAAYQESLGEERIQQVQADWQDLFDQVQVEMAKGTDLTAAPVKALARRSIELIQAFTGGDPGVEQALNRMWQQEQPEVVSRGMVDAAMMEYLARARSALEQSE</sequence>
<evidence type="ECO:0000259" key="1">
    <source>
        <dbReference type="Pfam" id="PF07739"/>
    </source>
</evidence>
<evidence type="ECO:0000313" key="2">
    <source>
        <dbReference type="EMBL" id="WNZ43234.1"/>
    </source>
</evidence>
<gene>
    <name evidence="2" type="ORF">Q2T42_15355</name>
</gene>
<reference evidence="2" key="2">
    <citation type="submission" date="2023-07" db="EMBL/GenBank/DDBJ databases">
        <authorList>
            <person name="Bai X.-H."/>
            <person name="Wang H.-H."/>
            <person name="Wang J."/>
            <person name="Ma M.-Y."/>
            <person name="Hu H.-H."/>
            <person name="Song Z.-L."/>
            <person name="Ma H.-G."/>
            <person name="Fan Y."/>
            <person name="Du C.-Y."/>
            <person name="Xu J.-C."/>
        </authorList>
    </citation>
    <scope>NUCLEOTIDE SEQUENCE</scope>
    <source>
        <strain evidence="2">CZ1</strain>
    </source>
</reference>